<feature type="active site" description="Proton donor" evidence="8">
    <location>
        <position position="54"/>
    </location>
</feature>
<dbReference type="InterPro" id="IPR028883">
    <property type="entry name" value="tRNA_aden_deaminase"/>
</dbReference>
<comment type="catalytic activity">
    <reaction evidence="7 8">
        <text>adenosine(34) in tRNA + H2O + H(+) = inosine(34) in tRNA + NH4(+)</text>
        <dbReference type="Rhea" id="RHEA:43168"/>
        <dbReference type="Rhea" id="RHEA-COMP:10373"/>
        <dbReference type="Rhea" id="RHEA-COMP:10374"/>
        <dbReference type="ChEBI" id="CHEBI:15377"/>
        <dbReference type="ChEBI" id="CHEBI:15378"/>
        <dbReference type="ChEBI" id="CHEBI:28938"/>
        <dbReference type="ChEBI" id="CHEBI:74411"/>
        <dbReference type="ChEBI" id="CHEBI:82852"/>
        <dbReference type="EC" id="3.5.4.33"/>
    </reaction>
</comment>
<evidence type="ECO:0000256" key="7">
    <source>
        <dbReference type="ARBA" id="ARBA00048045"/>
    </source>
</evidence>
<evidence type="ECO:0000256" key="6">
    <source>
        <dbReference type="ARBA" id="ARBA00022833"/>
    </source>
</evidence>
<dbReference type="InterPro" id="IPR058535">
    <property type="entry name" value="MafB19-deam"/>
</dbReference>
<dbReference type="GO" id="GO:0052717">
    <property type="term" value="F:tRNA-specific adenosine-34 deaminase activity"/>
    <property type="evidence" value="ECO:0007669"/>
    <property type="project" value="UniProtKB-UniRule"/>
</dbReference>
<evidence type="ECO:0000256" key="1">
    <source>
        <dbReference type="ARBA" id="ARBA00010669"/>
    </source>
</evidence>
<dbReference type="InterPro" id="IPR016193">
    <property type="entry name" value="Cytidine_deaminase-like"/>
</dbReference>
<name>A0A127P9V2_9BURK</name>
<dbReference type="NCBIfam" id="NF008113">
    <property type="entry name" value="PRK10860.1"/>
    <property type="match status" value="1"/>
</dbReference>
<comment type="subunit">
    <text evidence="2 8">Homodimer.</text>
</comment>
<dbReference type="AlphaFoldDB" id="A0A127P9V2"/>
<feature type="domain" description="CMP/dCMP-type deaminase" evidence="9">
    <location>
        <begin position="1"/>
        <end position="112"/>
    </location>
</feature>
<sequence length="155" mass="16712">MRDAIYMQQAISQARNAWALGEVPVGALIVKDGQVIATGFNQPIGNHDPTAHAEIMALRAAAAILGNYRLPGCEMYVTLEPCAMCAGAMMHARLARVVFGASDPKTGACGSVLNLFEQEKLNHHTELTAGVLAEECGTLLKEFFAERRQAQQKQS</sequence>
<comment type="cofactor">
    <cofactor evidence="8">
        <name>Zn(2+)</name>
        <dbReference type="ChEBI" id="CHEBI:29105"/>
    </cofactor>
    <text evidence="8">Binds 1 zinc ion per subunit.</text>
</comment>
<evidence type="ECO:0000256" key="4">
    <source>
        <dbReference type="ARBA" id="ARBA00022723"/>
    </source>
</evidence>
<dbReference type="GO" id="GO:0008270">
    <property type="term" value="F:zinc ion binding"/>
    <property type="evidence" value="ECO:0007669"/>
    <property type="project" value="UniProtKB-UniRule"/>
</dbReference>
<dbReference type="InterPro" id="IPR002125">
    <property type="entry name" value="CMP_dCMP_dom"/>
</dbReference>
<protein>
    <recommendedName>
        <fullName evidence="8">tRNA-specific adenosine deaminase</fullName>
        <ecNumber evidence="8">3.5.4.33</ecNumber>
    </recommendedName>
</protein>
<evidence type="ECO:0000256" key="8">
    <source>
        <dbReference type="HAMAP-Rule" id="MF_00972"/>
    </source>
</evidence>
<keyword evidence="6 8" id="KW-0862">Zinc</keyword>
<evidence type="ECO:0000256" key="2">
    <source>
        <dbReference type="ARBA" id="ARBA00011738"/>
    </source>
</evidence>
<dbReference type="PANTHER" id="PTHR11079">
    <property type="entry name" value="CYTOSINE DEAMINASE FAMILY MEMBER"/>
    <property type="match status" value="1"/>
</dbReference>
<dbReference type="PANTHER" id="PTHR11079:SF202">
    <property type="entry name" value="TRNA-SPECIFIC ADENOSINE DEAMINASE"/>
    <property type="match status" value="1"/>
</dbReference>
<gene>
    <name evidence="8" type="primary">tadA</name>
    <name evidence="10" type="ORF">CFter6_1722</name>
</gene>
<evidence type="ECO:0000256" key="3">
    <source>
        <dbReference type="ARBA" id="ARBA00022694"/>
    </source>
</evidence>
<dbReference type="InterPro" id="IPR016192">
    <property type="entry name" value="APOBEC/CMP_deaminase_Zn-bd"/>
</dbReference>
<evidence type="ECO:0000313" key="10">
    <source>
        <dbReference type="EMBL" id="AMO94424.1"/>
    </source>
</evidence>
<dbReference type="EMBL" id="CP013232">
    <property type="protein sequence ID" value="AMO94424.1"/>
    <property type="molecule type" value="Genomic_DNA"/>
</dbReference>
<dbReference type="HAMAP" id="MF_00972">
    <property type="entry name" value="tRNA_aden_deaminase"/>
    <property type="match status" value="1"/>
</dbReference>
<dbReference type="PROSITE" id="PS51747">
    <property type="entry name" value="CYT_DCMP_DEAMINASES_2"/>
    <property type="match status" value="1"/>
</dbReference>
<feature type="binding site" evidence="8">
    <location>
        <position position="85"/>
    </location>
    <ligand>
        <name>Zn(2+)</name>
        <dbReference type="ChEBI" id="CHEBI:29105"/>
        <note>catalytic</note>
    </ligand>
</feature>
<dbReference type="OrthoDB" id="9802676at2"/>
<dbReference type="PROSITE" id="PS00903">
    <property type="entry name" value="CYT_DCMP_DEAMINASES_1"/>
    <property type="match status" value="1"/>
</dbReference>
<dbReference type="Pfam" id="PF14437">
    <property type="entry name" value="MafB19-deam"/>
    <property type="match status" value="1"/>
</dbReference>
<feature type="binding site" evidence="8">
    <location>
        <position position="82"/>
    </location>
    <ligand>
        <name>Zn(2+)</name>
        <dbReference type="ChEBI" id="CHEBI:29105"/>
        <note>catalytic</note>
    </ligand>
</feature>
<comment type="function">
    <text evidence="8">Catalyzes the deamination of adenosine to inosine at the wobble position 34 of tRNA(Arg2).</text>
</comment>
<feature type="binding site" evidence="8">
    <location>
        <position position="52"/>
    </location>
    <ligand>
        <name>Zn(2+)</name>
        <dbReference type="ChEBI" id="CHEBI:29105"/>
        <note>catalytic</note>
    </ligand>
</feature>
<evidence type="ECO:0000313" key="11">
    <source>
        <dbReference type="Proteomes" id="UP000072421"/>
    </source>
</evidence>
<accession>A0A127P9V2</accession>
<keyword evidence="4 8" id="KW-0479">Metal-binding</keyword>
<keyword evidence="3 8" id="KW-0819">tRNA processing</keyword>
<dbReference type="RefSeq" id="WP_061542265.1">
    <property type="nucleotide sequence ID" value="NZ_CP013232.1"/>
</dbReference>
<organism evidence="10">
    <name type="scientific">Collimonas fungivorans</name>
    <dbReference type="NCBI Taxonomy" id="158899"/>
    <lineage>
        <taxon>Bacteria</taxon>
        <taxon>Pseudomonadati</taxon>
        <taxon>Pseudomonadota</taxon>
        <taxon>Betaproteobacteria</taxon>
        <taxon>Burkholderiales</taxon>
        <taxon>Oxalobacteraceae</taxon>
        <taxon>Collimonas</taxon>
    </lineage>
</organism>
<comment type="similarity">
    <text evidence="1">Belongs to the cytidine and deoxycytidylate deaminase family. ADAT2 subfamily.</text>
</comment>
<dbReference type="SUPFAM" id="SSF53927">
    <property type="entry name" value="Cytidine deaminase-like"/>
    <property type="match status" value="1"/>
</dbReference>
<dbReference type="EC" id="3.5.4.33" evidence="8"/>
<evidence type="ECO:0000256" key="5">
    <source>
        <dbReference type="ARBA" id="ARBA00022801"/>
    </source>
</evidence>
<dbReference type="GO" id="GO:0002100">
    <property type="term" value="P:tRNA wobble adenosine to inosine editing"/>
    <property type="evidence" value="ECO:0007669"/>
    <property type="project" value="UniProtKB-UniRule"/>
</dbReference>
<keyword evidence="5 8" id="KW-0378">Hydrolase</keyword>
<reference evidence="10 11" key="1">
    <citation type="submission" date="2015-11" db="EMBL/GenBank/DDBJ databases">
        <title>Exploring the genomic traits of fungus-feeding bacterial genus Collimonas.</title>
        <authorList>
            <person name="Song C."/>
            <person name="Schmidt R."/>
            <person name="de Jager V."/>
            <person name="Krzyzanowska D."/>
            <person name="Jongedijk E."/>
            <person name="Cankar K."/>
            <person name="Beekwilder J."/>
            <person name="van Veen A."/>
            <person name="de Boer W."/>
            <person name="van Veen J.A."/>
            <person name="Garbeva P."/>
        </authorList>
    </citation>
    <scope>NUCLEOTIDE SEQUENCE [LARGE SCALE GENOMIC DNA]</scope>
    <source>
        <strain evidence="10 11">Ter6</strain>
    </source>
</reference>
<dbReference type="Gene3D" id="3.40.140.10">
    <property type="entry name" value="Cytidine Deaminase, domain 2"/>
    <property type="match status" value="1"/>
</dbReference>
<evidence type="ECO:0000259" key="9">
    <source>
        <dbReference type="PROSITE" id="PS51747"/>
    </source>
</evidence>
<dbReference type="PATRIC" id="fig|158899.10.peg.1731"/>
<dbReference type="Proteomes" id="UP000072421">
    <property type="component" value="Chromosome"/>
</dbReference>
<proteinExistence type="inferred from homology"/>
<dbReference type="FunFam" id="3.40.140.10:FF:000005">
    <property type="entry name" value="tRNA-specific adenosine deaminase"/>
    <property type="match status" value="1"/>
</dbReference>
<dbReference type="CDD" id="cd01285">
    <property type="entry name" value="nucleoside_deaminase"/>
    <property type="match status" value="1"/>
</dbReference>